<comment type="caution">
    <text evidence="2">The sequence shown here is derived from an EMBL/GenBank/DDBJ whole genome shotgun (WGS) entry which is preliminary data.</text>
</comment>
<dbReference type="EMBL" id="SMNA01000001">
    <property type="protein sequence ID" value="TDE98955.1"/>
    <property type="molecule type" value="Genomic_DNA"/>
</dbReference>
<accession>A0ABY2E8X2</accession>
<evidence type="ECO:0000313" key="3">
    <source>
        <dbReference type="Proteomes" id="UP000504882"/>
    </source>
</evidence>
<evidence type="ECO:0000313" key="2">
    <source>
        <dbReference type="EMBL" id="TDE98955.1"/>
    </source>
</evidence>
<name>A0ABY2E8X2_9MICO</name>
<keyword evidence="1" id="KW-0472">Membrane</keyword>
<organism evidence="2 3">
    <name type="scientific">Occultella glacieicola</name>
    <dbReference type="NCBI Taxonomy" id="2518684"/>
    <lineage>
        <taxon>Bacteria</taxon>
        <taxon>Bacillati</taxon>
        <taxon>Actinomycetota</taxon>
        <taxon>Actinomycetes</taxon>
        <taxon>Micrococcales</taxon>
        <taxon>Ruaniaceae</taxon>
        <taxon>Occultella</taxon>
    </lineage>
</organism>
<feature type="transmembrane region" description="Helical" evidence="1">
    <location>
        <begin position="34"/>
        <end position="56"/>
    </location>
</feature>
<dbReference type="RefSeq" id="WP_133105857.1">
    <property type="nucleotide sequence ID" value="NZ_SMNA01000001.1"/>
</dbReference>
<gene>
    <name evidence="2" type="ORF">EXU48_01815</name>
</gene>
<dbReference type="Proteomes" id="UP000504882">
    <property type="component" value="Unassembled WGS sequence"/>
</dbReference>
<keyword evidence="3" id="KW-1185">Reference proteome</keyword>
<proteinExistence type="predicted"/>
<evidence type="ECO:0000256" key="1">
    <source>
        <dbReference type="SAM" id="Phobius"/>
    </source>
</evidence>
<keyword evidence="1" id="KW-0812">Transmembrane</keyword>
<reference evidence="2 3" key="1">
    <citation type="submission" date="2019-03" db="EMBL/GenBank/DDBJ databases">
        <title>Genomic features of bacteria from cold environments.</title>
        <authorList>
            <person name="Shen L."/>
        </authorList>
    </citation>
    <scope>NUCLEOTIDE SEQUENCE [LARGE SCALE GENOMIC DNA]</scope>
    <source>
        <strain evidence="3">T3246-1</strain>
    </source>
</reference>
<sequence length="175" mass="19307">MFATDPTGAAAAVAPAVAQIGAAPINEPVDPASFSTWVWIVGAALLILIAAWYWWVFYFTRERAAKDADGGRRDRYSGLRRETLDEVDAAEARYREGESDLRTLHLDLNHILREFANGRLRMDTSSLTVNEIATLEGTGRLTTLLEDYQEPAFASDSDAEALSATESARGVVREW</sequence>
<keyword evidence="1" id="KW-1133">Transmembrane helix</keyword>
<protein>
    <submittedName>
        <fullName evidence="2">DUF4381 family protein</fullName>
    </submittedName>
</protein>